<reference evidence="1 2" key="1">
    <citation type="submission" date="2018-12" db="EMBL/GenBank/DDBJ databases">
        <authorList>
            <consortium name="Pathogen Informatics"/>
        </authorList>
    </citation>
    <scope>NUCLEOTIDE SEQUENCE [LARGE SCALE GENOMIC DNA]</scope>
    <source>
        <strain evidence="1 2">NCTC11951</strain>
    </source>
</reference>
<accession>A0A448J6C8</accession>
<dbReference type="AlphaFoldDB" id="A0A448J6C8"/>
<dbReference type="Proteomes" id="UP000275504">
    <property type="component" value="Chromosome"/>
</dbReference>
<gene>
    <name evidence="1" type="ORF">NCTC11951_00169</name>
</gene>
<proteinExistence type="predicted"/>
<protein>
    <submittedName>
        <fullName evidence="1">Uncharacterized protein</fullName>
    </submittedName>
</protein>
<sequence>MFKMKTTPKVVSLWSRVLQKAVSYFLDLNKIFLISSLKSVINTEVTAMNVFRKSIVDSFLGVISSRIPNLIAKKKARLFLRIELLSHLQGSVKPLLSIYLMDKNIIAQNSKKGNDENI</sequence>
<evidence type="ECO:0000313" key="1">
    <source>
        <dbReference type="EMBL" id="VEG60244.1"/>
    </source>
</evidence>
<organism evidence="1 2">
    <name type="scientific">Campylobacter jejuni subsp. doylei</name>
    <dbReference type="NCBI Taxonomy" id="32021"/>
    <lineage>
        <taxon>Bacteria</taxon>
        <taxon>Pseudomonadati</taxon>
        <taxon>Campylobacterota</taxon>
        <taxon>Epsilonproteobacteria</taxon>
        <taxon>Campylobacterales</taxon>
        <taxon>Campylobacteraceae</taxon>
        <taxon>Campylobacter</taxon>
    </lineage>
</organism>
<dbReference type="EMBL" id="LR134359">
    <property type="protein sequence ID" value="VEG60244.1"/>
    <property type="molecule type" value="Genomic_DNA"/>
</dbReference>
<evidence type="ECO:0000313" key="2">
    <source>
        <dbReference type="Proteomes" id="UP000275504"/>
    </source>
</evidence>
<name>A0A448J6C8_CAMJU</name>